<dbReference type="PROSITE" id="PS50157">
    <property type="entry name" value="ZINC_FINGER_C2H2_2"/>
    <property type="match status" value="5"/>
</dbReference>
<gene>
    <name evidence="14" type="primary">LOC117641890</name>
</gene>
<dbReference type="GO" id="GO:0003677">
    <property type="term" value="F:DNA binding"/>
    <property type="evidence" value="ECO:0007669"/>
    <property type="project" value="UniProtKB-UniRule"/>
</dbReference>
<sequence>MVNCSIEGCKSKVGREKLSFYTIPAVITRQCDLTLELSERRRKVWFECIYRPGFDEADAPRYVRVCSKHFVNGKPSALFDVANADWVPCLNLGRSSRISTRSSVAKKRPTVQKKSKRCDDSTPLSHRIVDGDENDEKICPPTVSLSAEEHERIAKAETTPGIICQTEITSEGLSRLEDMYKSVLEENIALRKELITLKSLVNGMSDADEGLGNSDNEGAPAGLERVEVILKTELETEIEPEACLGQDPFAERNQPPCGPDRRLEKQKAVQGGEGTQTTLRLRDVRRPRAVRSQKNLEDPLPDPEPEPDSGSDRGQACADDEENNGQGSESDEPEPKRRKTYQQKREKKFPCAECGQKFISRQALEIHFRIHTGERPFECAVCQRGFSVASTLKAHMRTHTGERPFACNMCPRTFSEHGTLKCHMRTHTGEKPYECDVCHKKFSENSTLRRHLLTHTGERPFECMTCHSKFIQKYNLNNHIRRVHTGTILGL</sequence>
<evidence type="ECO:0000256" key="3">
    <source>
        <dbReference type="ARBA" id="ARBA00022737"/>
    </source>
</evidence>
<feature type="compositionally biased region" description="Acidic residues" evidence="10">
    <location>
        <begin position="299"/>
        <end position="309"/>
    </location>
</feature>
<dbReference type="PANTHER" id="PTHR16515:SF49">
    <property type="entry name" value="GASTRULA ZINC FINGER PROTEIN XLCGF49.1-LIKE-RELATED"/>
    <property type="match status" value="1"/>
</dbReference>
<dbReference type="Pfam" id="PF00096">
    <property type="entry name" value="zf-C2H2"/>
    <property type="match status" value="4"/>
</dbReference>
<keyword evidence="4 8" id="KW-0863">Zinc-finger</keyword>
<feature type="domain" description="C2H2-type" evidence="11">
    <location>
        <begin position="433"/>
        <end position="460"/>
    </location>
</feature>
<dbReference type="PROSITE" id="PS00028">
    <property type="entry name" value="ZINC_FINGER_C2H2_1"/>
    <property type="match status" value="5"/>
</dbReference>
<accession>A0A6P8YF40</accession>
<dbReference type="FunFam" id="3.30.160.60:FF:001465">
    <property type="entry name" value="Zinc finger protein 560"/>
    <property type="match status" value="1"/>
</dbReference>
<feature type="domain" description="THAP-type" evidence="12">
    <location>
        <begin position="1"/>
        <end position="91"/>
    </location>
</feature>
<dbReference type="FunFam" id="3.30.160.60:FF:002343">
    <property type="entry name" value="Zinc finger protein 33A"/>
    <property type="match status" value="2"/>
</dbReference>
<feature type="domain" description="C2H2-type" evidence="11">
    <location>
        <begin position="461"/>
        <end position="486"/>
    </location>
</feature>
<evidence type="ECO:0000256" key="5">
    <source>
        <dbReference type="ARBA" id="ARBA00022833"/>
    </source>
</evidence>
<dbReference type="SMART" id="SM00980">
    <property type="entry name" value="THAP"/>
    <property type="match status" value="1"/>
</dbReference>
<feature type="region of interest" description="Disordered" evidence="10">
    <location>
        <begin position="239"/>
        <end position="344"/>
    </location>
</feature>
<dbReference type="AlphaFoldDB" id="A0A6P8YF40"/>
<keyword evidence="13" id="KW-1185">Reference proteome</keyword>
<evidence type="ECO:0000256" key="2">
    <source>
        <dbReference type="ARBA" id="ARBA00022723"/>
    </source>
</evidence>
<evidence type="ECO:0000313" key="14">
    <source>
        <dbReference type="RefSeq" id="XP_034235545.1"/>
    </source>
</evidence>
<dbReference type="InterPro" id="IPR013087">
    <property type="entry name" value="Znf_C2H2_type"/>
</dbReference>
<keyword evidence="5" id="KW-0862">Zinc</keyword>
<dbReference type="PANTHER" id="PTHR16515">
    <property type="entry name" value="PR DOMAIN ZINC FINGER PROTEIN"/>
    <property type="match status" value="1"/>
</dbReference>
<name>A0A6P8YF40_THRPL</name>
<comment type="subcellular location">
    <subcellularLocation>
        <location evidence="1">Nucleus</location>
    </subcellularLocation>
</comment>
<evidence type="ECO:0000256" key="4">
    <source>
        <dbReference type="ARBA" id="ARBA00022771"/>
    </source>
</evidence>
<feature type="compositionally biased region" description="Basic residues" evidence="10">
    <location>
        <begin position="104"/>
        <end position="116"/>
    </location>
</feature>
<feature type="domain" description="C2H2-type" evidence="11">
    <location>
        <begin position="377"/>
        <end position="404"/>
    </location>
</feature>
<dbReference type="InterPro" id="IPR036236">
    <property type="entry name" value="Znf_C2H2_sf"/>
</dbReference>
<dbReference type="SUPFAM" id="SSF57716">
    <property type="entry name" value="Glucocorticoid receptor-like (DNA-binding domain)"/>
    <property type="match status" value="1"/>
</dbReference>
<dbReference type="InterPro" id="IPR050331">
    <property type="entry name" value="Zinc_finger"/>
</dbReference>
<organism evidence="14">
    <name type="scientific">Thrips palmi</name>
    <name type="common">Melon thrips</name>
    <dbReference type="NCBI Taxonomy" id="161013"/>
    <lineage>
        <taxon>Eukaryota</taxon>
        <taxon>Metazoa</taxon>
        <taxon>Ecdysozoa</taxon>
        <taxon>Arthropoda</taxon>
        <taxon>Hexapoda</taxon>
        <taxon>Insecta</taxon>
        <taxon>Pterygota</taxon>
        <taxon>Neoptera</taxon>
        <taxon>Paraneoptera</taxon>
        <taxon>Thysanoptera</taxon>
        <taxon>Terebrantia</taxon>
        <taxon>Thripoidea</taxon>
        <taxon>Thripidae</taxon>
        <taxon>Thrips</taxon>
    </lineage>
</organism>
<dbReference type="RefSeq" id="XP_034235545.1">
    <property type="nucleotide sequence ID" value="XM_034379654.1"/>
</dbReference>
<dbReference type="OrthoDB" id="8189712at2759"/>
<dbReference type="FunFam" id="3.30.160.60:FF:000446">
    <property type="entry name" value="Zinc finger protein"/>
    <property type="match status" value="1"/>
</dbReference>
<keyword evidence="7" id="KW-0539">Nucleus</keyword>
<keyword evidence="3" id="KW-0677">Repeat</keyword>
<dbReference type="FunFam" id="3.30.160.60:FF:000264">
    <property type="entry name" value="Zinc finger protein 236"/>
    <property type="match status" value="1"/>
</dbReference>
<evidence type="ECO:0000259" key="11">
    <source>
        <dbReference type="PROSITE" id="PS50157"/>
    </source>
</evidence>
<dbReference type="Gene3D" id="3.30.160.60">
    <property type="entry name" value="Classic Zinc Finger"/>
    <property type="match status" value="5"/>
</dbReference>
<evidence type="ECO:0000256" key="6">
    <source>
        <dbReference type="ARBA" id="ARBA00023125"/>
    </source>
</evidence>
<dbReference type="InterPro" id="IPR006612">
    <property type="entry name" value="THAP_Znf"/>
</dbReference>
<dbReference type="GO" id="GO:0000122">
    <property type="term" value="P:negative regulation of transcription by RNA polymerase II"/>
    <property type="evidence" value="ECO:0007669"/>
    <property type="project" value="UniProtKB-ARBA"/>
</dbReference>
<dbReference type="PROSITE" id="PS50950">
    <property type="entry name" value="ZF_THAP"/>
    <property type="match status" value="1"/>
</dbReference>
<keyword evidence="6 9" id="KW-0238">DNA-binding</keyword>
<dbReference type="KEGG" id="tpal:117641890"/>
<dbReference type="SMART" id="SM00355">
    <property type="entry name" value="ZnF_C2H2"/>
    <property type="match status" value="5"/>
</dbReference>
<feature type="domain" description="C2H2-type" evidence="11">
    <location>
        <begin position="405"/>
        <end position="432"/>
    </location>
</feature>
<feature type="domain" description="C2H2-type" evidence="11">
    <location>
        <begin position="349"/>
        <end position="376"/>
    </location>
</feature>
<dbReference type="GeneID" id="117641890"/>
<evidence type="ECO:0000256" key="8">
    <source>
        <dbReference type="PROSITE-ProRule" id="PRU00042"/>
    </source>
</evidence>
<evidence type="ECO:0000259" key="12">
    <source>
        <dbReference type="PROSITE" id="PS50950"/>
    </source>
</evidence>
<dbReference type="GO" id="GO:0008270">
    <property type="term" value="F:zinc ion binding"/>
    <property type="evidence" value="ECO:0007669"/>
    <property type="project" value="UniProtKB-KW"/>
</dbReference>
<dbReference type="GO" id="GO:0005634">
    <property type="term" value="C:nucleus"/>
    <property type="evidence" value="ECO:0007669"/>
    <property type="project" value="UniProtKB-SubCell"/>
</dbReference>
<evidence type="ECO:0000256" key="1">
    <source>
        <dbReference type="ARBA" id="ARBA00004123"/>
    </source>
</evidence>
<dbReference type="Proteomes" id="UP000515158">
    <property type="component" value="Unplaced"/>
</dbReference>
<dbReference type="Pfam" id="PF05485">
    <property type="entry name" value="THAP"/>
    <property type="match status" value="1"/>
</dbReference>
<protein>
    <submittedName>
        <fullName evidence="14">Zinc finger and SCAN domain-containing protein 23-like</fullName>
    </submittedName>
</protein>
<feature type="region of interest" description="Disordered" evidence="10">
    <location>
        <begin position="101"/>
        <end position="133"/>
    </location>
</feature>
<evidence type="ECO:0000256" key="9">
    <source>
        <dbReference type="PROSITE-ProRule" id="PRU00309"/>
    </source>
</evidence>
<reference evidence="14" key="1">
    <citation type="submission" date="2025-08" db="UniProtKB">
        <authorList>
            <consortium name="RefSeq"/>
        </authorList>
    </citation>
    <scope>IDENTIFICATION</scope>
    <source>
        <tissue evidence="14">Total insect</tissue>
    </source>
</reference>
<evidence type="ECO:0000256" key="7">
    <source>
        <dbReference type="ARBA" id="ARBA00023242"/>
    </source>
</evidence>
<evidence type="ECO:0000256" key="10">
    <source>
        <dbReference type="SAM" id="MobiDB-lite"/>
    </source>
</evidence>
<proteinExistence type="predicted"/>
<dbReference type="InParanoid" id="A0A6P8YF40"/>
<dbReference type="SUPFAM" id="SSF57667">
    <property type="entry name" value="beta-beta-alpha zinc fingers"/>
    <property type="match status" value="3"/>
</dbReference>
<keyword evidence="2" id="KW-0479">Metal-binding</keyword>
<evidence type="ECO:0000313" key="13">
    <source>
        <dbReference type="Proteomes" id="UP000515158"/>
    </source>
</evidence>